<gene>
    <name evidence="6" type="ORF">SCE1572_43600</name>
</gene>
<feature type="domain" description="SWIM-type" evidence="3">
    <location>
        <begin position="85"/>
        <end position="123"/>
    </location>
</feature>
<feature type="domain" description="Helicase ATP-binding" evidence="4">
    <location>
        <begin position="244"/>
        <end position="402"/>
    </location>
</feature>
<dbReference type="EMBL" id="CP003969">
    <property type="protein sequence ID" value="AGP40778.1"/>
    <property type="molecule type" value="Genomic_DNA"/>
</dbReference>
<dbReference type="GO" id="GO:0016787">
    <property type="term" value="F:hydrolase activity"/>
    <property type="evidence" value="ECO:0007669"/>
    <property type="project" value="UniProtKB-KW"/>
</dbReference>
<keyword evidence="2" id="KW-0863">Zinc-finger</keyword>
<dbReference type="GO" id="GO:0008270">
    <property type="term" value="F:zinc ion binding"/>
    <property type="evidence" value="ECO:0007669"/>
    <property type="project" value="UniProtKB-KW"/>
</dbReference>
<dbReference type="PATRIC" id="fig|1254432.3.peg.9855"/>
<dbReference type="STRING" id="1254432.SCE1572_43600"/>
<dbReference type="PANTHER" id="PTHR10799">
    <property type="entry name" value="SNF2/RAD54 HELICASE FAMILY"/>
    <property type="match status" value="1"/>
</dbReference>
<dbReference type="PROSITE" id="PS50966">
    <property type="entry name" value="ZF_SWIM"/>
    <property type="match status" value="1"/>
</dbReference>
<dbReference type="AlphaFoldDB" id="S4YD86"/>
<dbReference type="OrthoDB" id="18878at2"/>
<evidence type="ECO:0000256" key="1">
    <source>
        <dbReference type="ARBA" id="ARBA00022801"/>
    </source>
</evidence>
<dbReference type="Gene3D" id="3.40.50.300">
    <property type="entry name" value="P-loop containing nucleotide triphosphate hydrolases"/>
    <property type="match status" value="1"/>
</dbReference>
<protein>
    <recommendedName>
        <fullName evidence="8">Helicase</fullName>
    </recommendedName>
</protein>
<dbReference type="SMART" id="SM00490">
    <property type="entry name" value="HELICc"/>
    <property type="match status" value="1"/>
</dbReference>
<evidence type="ECO:0000313" key="6">
    <source>
        <dbReference type="EMBL" id="AGP40778.1"/>
    </source>
</evidence>
<dbReference type="PROSITE" id="PS51194">
    <property type="entry name" value="HELICASE_CTER"/>
    <property type="match status" value="1"/>
</dbReference>
<dbReference type="KEGG" id="scu:SCE1572_43600"/>
<dbReference type="InterPro" id="IPR001650">
    <property type="entry name" value="Helicase_C-like"/>
</dbReference>
<proteinExistence type="predicted"/>
<evidence type="ECO:0000313" key="7">
    <source>
        <dbReference type="Proteomes" id="UP000014803"/>
    </source>
</evidence>
<dbReference type="SMART" id="SM00487">
    <property type="entry name" value="DEXDc"/>
    <property type="match status" value="1"/>
</dbReference>
<reference evidence="6 7" key="1">
    <citation type="journal article" date="2013" name="Sci. Rep.">
        <title>Extraordinary expansion of a Sorangium cellulosum genome from an alkaline milieu.</title>
        <authorList>
            <person name="Han K."/>
            <person name="Li Z.F."/>
            <person name="Peng R."/>
            <person name="Zhu L.P."/>
            <person name="Zhou T."/>
            <person name="Wang L.G."/>
            <person name="Li S.G."/>
            <person name="Zhang X.B."/>
            <person name="Hu W."/>
            <person name="Wu Z.H."/>
            <person name="Qin N."/>
            <person name="Li Y.Z."/>
        </authorList>
    </citation>
    <scope>NUCLEOTIDE SEQUENCE [LARGE SCALE GENOMIC DNA]</scope>
    <source>
        <strain evidence="6 7">So0157-2</strain>
    </source>
</reference>
<dbReference type="Proteomes" id="UP000014803">
    <property type="component" value="Chromosome"/>
</dbReference>
<dbReference type="HOGENOM" id="CLU_317587_0_0_7"/>
<keyword evidence="2" id="KW-0862">Zinc</keyword>
<dbReference type="SUPFAM" id="SSF52540">
    <property type="entry name" value="P-loop containing nucleoside triphosphate hydrolases"/>
    <property type="match status" value="2"/>
</dbReference>
<dbReference type="eggNOG" id="COG0553">
    <property type="taxonomic scope" value="Bacteria"/>
</dbReference>
<accession>S4YD86</accession>
<feature type="domain" description="Helicase C-terminal" evidence="5">
    <location>
        <begin position="530"/>
        <end position="687"/>
    </location>
</feature>
<organism evidence="6 7">
    <name type="scientific">Sorangium cellulosum So0157-2</name>
    <dbReference type="NCBI Taxonomy" id="1254432"/>
    <lineage>
        <taxon>Bacteria</taxon>
        <taxon>Pseudomonadati</taxon>
        <taxon>Myxococcota</taxon>
        <taxon>Polyangia</taxon>
        <taxon>Polyangiales</taxon>
        <taxon>Polyangiaceae</taxon>
        <taxon>Sorangium</taxon>
    </lineage>
</organism>
<dbReference type="InterPro" id="IPR000330">
    <property type="entry name" value="SNF2_N"/>
</dbReference>
<dbReference type="GO" id="GO:0005524">
    <property type="term" value="F:ATP binding"/>
    <property type="evidence" value="ECO:0007669"/>
    <property type="project" value="InterPro"/>
</dbReference>
<name>S4YD86_SORCE</name>
<dbReference type="InterPro" id="IPR049730">
    <property type="entry name" value="SNF2/RAD54-like_C"/>
</dbReference>
<dbReference type="InterPro" id="IPR014001">
    <property type="entry name" value="Helicase_ATP-bd"/>
</dbReference>
<evidence type="ECO:0000259" key="4">
    <source>
        <dbReference type="PROSITE" id="PS51192"/>
    </source>
</evidence>
<dbReference type="Gene3D" id="3.40.50.10810">
    <property type="entry name" value="Tandem AAA-ATPase domain"/>
    <property type="match status" value="1"/>
</dbReference>
<dbReference type="InterPro" id="IPR007527">
    <property type="entry name" value="Znf_SWIM"/>
</dbReference>
<evidence type="ECO:0000259" key="3">
    <source>
        <dbReference type="PROSITE" id="PS50966"/>
    </source>
</evidence>
<dbReference type="PROSITE" id="PS51192">
    <property type="entry name" value="HELICASE_ATP_BIND_1"/>
    <property type="match status" value="1"/>
</dbReference>
<dbReference type="InterPro" id="IPR027417">
    <property type="entry name" value="P-loop_NTPase"/>
</dbReference>
<keyword evidence="2" id="KW-0479">Metal-binding</keyword>
<dbReference type="Pfam" id="PF00271">
    <property type="entry name" value="Helicase_C"/>
    <property type="match status" value="1"/>
</dbReference>
<evidence type="ECO:0000256" key="2">
    <source>
        <dbReference type="PROSITE-ProRule" id="PRU00325"/>
    </source>
</evidence>
<evidence type="ECO:0000259" key="5">
    <source>
        <dbReference type="PROSITE" id="PS51194"/>
    </source>
</evidence>
<dbReference type="CDD" id="cd18793">
    <property type="entry name" value="SF2_C_SNF"/>
    <property type="match status" value="1"/>
</dbReference>
<sequence>MRLSLLSTVATTVGLRQRCAVRPASLEPTRWNTPQCDDYEDPDAVRRYEREVRVHRAHTEPFGVAPLSDRVDGDYAVASGTGGRYVVDLVDGSERYDTCSCPDFLSNRLGTCKHLEAVRRAVAERPAWRRAFARLDAPARPTLTVDAQEGLRLVAVGPWPEALRAERARLVQAGGLLKALSARAAGEQALAPRVVHAALPAAERLAAAIWHKRRRSALDARGGRAHAAMDALGLPLFPYQRDGVLHLFRNGRALLADDMGLGKTLQAIAACELLRRRGEARRILIVTAASLKHQWAQEIARWTGERAAVLGGSPAQRSGALAAEAAYTVLSYELTWRELSRLQALAADVLVLDEAQRAKNFRTKTAATLRAIPSRFLFVLTGTPVENRLDDLYALLQLVDPALLGPLWRFNADFHRQDERGRIVGYKNLGELRRRVAPVALRRERAEVLLDLPPLLEQTRYTPLTREQRELDADYRAQAARLVAIAERRALRKEELDRLMMLLMKARQACNALELCDPRRQKRASPKLDELEALIAEITAHPRNKVIVFSEWVGMLALARERLDRLRVGHVMLHGDVPTERRPALLDRFREDPAVRVLLSTDAGGVGLNLQAASYVVHLDLPWNPARLDQRTARAHRMGQARGVSVTYLCAEEGIERGIEGILAEKRAVLSASLRADAAVEELAAPSFAVVLREMRQVLAVAEGAWASEGSAVAGEGSAMAQERAAALPAEAGAAGGGGAPALLAEWAGSEAAPANDAAMAGASVEDAAAGEACTAALLARTVEVEVSAARRRLPTEAARKAAADRLRLARVVLDAGFAADAARAAYEALAGTIAGMLEGPAPESHAALIAGVYRDLMPAGGLPVEAHAALARLHDLGALARAGVPLDAELASSAVEEAATWIGRLGGAATGRAAQP</sequence>
<dbReference type="InterPro" id="IPR038718">
    <property type="entry name" value="SNF2-like_sf"/>
</dbReference>
<dbReference type="Pfam" id="PF00176">
    <property type="entry name" value="SNF2-rel_dom"/>
    <property type="match status" value="1"/>
</dbReference>
<evidence type="ECO:0008006" key="8">
    <source>
        <dbReference type="Google" id="ProtNLM"/>
    </source>
</evidence>
<keyword evidence="1" id="KW-0378">Hydrolase</keyword>